<protein>
    <recommendedName>
        <fullName evidence="3">DDE-1 domain-containing protein</fullName>
    </recommendedName>
</protein>
<evidence type="ECO:0008006" key="3">
    <source>
        <dbReference type="Google" id="ProtNLM"/>
    </source>
</evidence>
<comment type="caution">
    <text evidence="1">The sequence shown here is derived from an EMBL/GenBank/DDBJ whole genome shotgun (WGS) entry which is preliminary data.</text>
</comment>
<name>A0A814GHT4_9BILA</name>
<dbReference type="EMBL" id="CAJNOC010003755">
    <property type="protein sequence ID" value="CAF0996516.1"/>
    <property type="molecule type" value="Genomic_DNA"/>
</dbReference>
<organism evidence="1 2">
    <name type="scientific">Brachionus calyciflorus</name>
    <dbReference type="NCBI Taxonomy" id="104777"/>
    <lineage>
        <taxon>Eukaryota</taxon>
        <taxon>Metazoa</taxon>
        <taxon>Spiralia</taxon>
        <taxon>Gnathifera</taxon>
        <taxon>Rotifera</taxon>
        <taxon>Eurotatoria</taxon>
        <taxon>Monogononta</taxon>
        <taxon>Pseudotrocha</taxon>
        <taxon>Ploima</taxon>
        <taxon>Brachionidae</taxon>
        <taxon>Brachionus</taxon>
    </lineage>
</organism>
<dbReference type="Proteomes" id="UP000663879">
    <property type="component" value="Unassembled WGS sequence"/>
</dbReference>
<reference evidence="1" key="1">
    <citation type="submission" date="2021-02" db="EMBL/GenBank/DDBJ databases">
        <authorList>
            <person name="Nowell W R."/>
        </authorList>
    </citation>
    <scope>NUCLEOTIDE SEQUENCE</scope>
    <source>
        <strain evidence="1">Ploen Becks lab</strain>
    </source>
</reference>
<evidence type="ECO:0000313" key="2">
    <source>
        <dbReference type="Proteomes" id="UP000663879"/>
    </source>
</evidence>
<accession>A0A814GHT4</accession>
<keyword evidence="2" id="KW-1185">Reference proteome</keyword>
<evidence type="ECO:0000313" key="1">
    <source>
        <dbReference type="EMBL" id="CAF0996516.1"/>
    </source>
</evidence>
<dbReference type="AlphaFoldDB" id="A0A814GHT4"/>
<proteinExistence type="predicted"/>
<sequence length="150" mass="17271">MLNNTYKLSDNVCKMGRFSKERITVFVWANMLRDKLPLLVLSKKFFRNAHSAWNNDVKSSTISNCFRQFGFFDAKVSIEAEQEGTQENLIETINKDLEQLEIAYGKHFSDSNFSDFIDYDNNLQTSKPLEITAIGVISNDLEENNLNSLE</sequence>
<gene>
    <name evidence="1" type="ORF">OXX778_LOCUS16185</name>
</gene>